<keyword evidence="3" id="KW-1185">Reference proteome</keyword>
<evidence type="ECO:0000313" key="3">
    <source>
        <dbReference type="Proteomes" id="UP000244722"/>
    </source>
</evidence>
<feature type="compositionally biased region" description="Basic and acidic residues" evidence="1">
    <location>
        <begin position="139"/>
        <end position="151"/>
    </location>
</feature>
<accession>A0A2T6ZJQ1</accession>
<organism evidence="2 3">
    <name type="scientific">Tuber borchii</name>
    <name type="common">White truffle</name>
    <dbReference type="NCBI Taxonomy" id="42251"/>
    <lineage>
        <taxon>Eukaryota</taxon>
        <taxon>Fungi</taxon>
        <taxon>Dikarya</taxon>
        <taxon>Ascomycota</taxon>
        <taxon>Pezizomycotina</taxon>
        <taxon>Pezizomycetes</taxon>
        <taxon>Pezizales</taxon>
        <taxon>Tuberaceae</taxon>
        <taxon>Tuber</taxon>
    </lineage>
</organism>
<dbReference type="Proteomes" id="UP000244722">
    <property type="component" value="Unassembled WGS sequence"/>
</dbReference>
<evidence type="ECO:0000313" key="2">
    <source>
        <dbReference type="EMBL" id="PUU75712.1"/>
    </source>
</evidence>
<protein>
    <submittedName>
        <fullName evidence="2">Uncharacterized protein</fullName>
    </submittedName>
</protein>
<gene>
    <name evidence="2" type="ORF">B9Z19DRAFT_1109916</name>
</gene>
<feature type="compositionally biased region" description="Polar residues" evidence="1">
    <location>
        <begin position="73"/>
        <end position="84"/>
    </location>
</feature>
<name>A0A2T6ZJQ1_TUBBO</name>
<feature type="compositionally biased region" description="Low complexity" evidence="1">
    <location>
        <begin position="96"/>
        <end position="105"/>
    </location>
</feature>
<comment type="caution">
    <text evidence="2">The sequence shown here is derived from an EMBL/GenBank/DDBJ whole genome shotgun (WGS) entry which is preliminary data.</text>
</comment>
<proteinExistence type="predicted"/>
<sequence length="151" mass="17055">MLYEFASSRAQALRIGTLGTMPVSLQADRKVKQVPYRSIPTKLPGRRQQSLLRGVRTMAPARIFRQRERKAQSPHSVPSTTSRARQGKAGKDLEDIIQPQSQPSQHPECYFRENLSEIPASLSQLEPQTGHQAVQPRVDNTEDRALHAEEF</sequence>
<feature type="region of interest" description="Disordered" evidence="1">
    <location>
        <begin position="66"/>
        <end position="109"/>
    </location>
</feature>
<evidence type="ECO:0000256" key="1">
    <source>
        <dbReference type="SAM" id="MobiDB-lite"/>
    </source>
</evidence>
<dbReference type="EMBL" id="NESQ01000217">
    <property type="protein sequence ID" value="PUU75712.1"/>
    <property type="molecule type" value="Genomic_DNA"/>
</dbReference>
<dbReference type="AlphaFoldDB" id="A0A2T6ZJQ1"/>
<feature type="region of interest" description="Disordered" evidence="1">
    <location>
        <begin position="125"/>
        <end position="151"/>
    </location>
</feature>
<reference evidence="2 3" key="1">
    <citation type="submission" date="2017-04" db="EMBL/GenBank/DDBJ databases">
        <title>Draft genome sequence of Tuber borchii Vittad., a whitish edible truffle.</title>
        <authorList>
            <consortium name="DOE Joint Genome Institute"/>
            <person name="Murat C."/>
            <person name="Kuo A."/>
            <person name="Barry K.W."/>
            <person name="Clum A."/>
            <person name="Dockter R.B."/>
            <person name="Fauchery L."/>
            <person name="Iotti M."/>
            <person name="Kohler A."/>
            <person name="Labutti K."/>
            <person name="Lindquist E.A."/>
            <person name="Lipzen A."/>
            <person name="Ohm R.A."/>
            <person name="Wang M."/>
            <person name="Grigoriev I.V."/>
            <person name="Zambonelli A."/>
            <person name="Martin F.M."/>
        </authorList>
    </citation>
    <scope>NUCLEOTIDE SEQUENCE [LARGE SCALE GENOMIC DNA]</scope>
    <source>
        <strain evidence="2 3">Tbo3840</strain>
    </source>
</reference>